<evidence type="ECO:0000313" key="1">
    <source>
        <dbReference type="EMBL" id="KAK3723750.1"/>
    </source>
</evidence>
<dbReference type="EMBL" id="JAUTXU010000008">
    <property type="protein sequence ID" value="KAK3723750.1"/>
    <property type="molecule type" value="Genomic_DNA"/>
</dbReference>
<proteinExistence type="predicted"/>
<evidence type="ECO:0000313" key="2">
    <source>
        <dbReference type="Proteomes" id="UP001281147"/>
    </source>
</evidence>
<accession>A0ACC3NVD3</accession>
<gene>
    <name evidence="1" type="ORF">LTR37_001631</name>
</gene>
<reference evidence="1" key="1">
    <citation type="submission" date="2023-07" db="EMBL/GenBank/DDBJ databases">
        <title>Black Yeasts Isolated from many extreme environments.</title>
        <authorList>
            <person name="Coleine C."/>
            <person name="Stajich J.E."/>
            <person name="Selbmann L."/>
        </authorList>
    </citation>
    <scope>NUCLEOTIDE SEQUENCE</scope>
    <source>
        <strain evidence="1">CCFEE 5714</strain>
    </source>
</reference>
<dbReference type="Proteomes" id="UP001281147">
    <property type="component" value="Unassembled WGS sequence"/>
</dbReference>
<sequence>MPTQNGVDGCVKDKRRKTAGGHYFPAGGFDNECTRDGSEEWKKTARFILEYFDGNIANSTQKKAKPATWHAERIANNYETWYRGCSGKGWCVREQRQVYAVLVEMIRRHNQDFNKIKSRDLILCGSAVFDTKELSSWGYGEQYMSEYIGNGMGLKATDSTAEPQLTTVEDTRDDVMSETSVEVMPSSKPRDERYSGRTWPEYQIPAASVGDDGLEPGGSKRHRVHTPEELSSSSTMSDPANTPRSMLDAHVTDHEQGATTPTATARPEGVQTTASISTVDRDQGVETNTAESMLHAFNYVENFAGRHGVDPTAPGRFSFAGNENLEKLYAAIIGTEHVADRKARVVRSLDIRSSVSSLVGAFLWLNVFQCHASPYSKWADGVQEALGCHALNFKRRVSQRGVRSTCAQCYSSDMYTEGVSLDTQLRESYLTTMRDPAAPKDISTSAEHLGQLLAAALQTHLDAQQRPNDDATPQSSCQGSFFDLCARVQPTIVRAIRLKCELSVSTRYEQYRFDWCCAGSAFNKHVMEASNGGEGTVVATLFPGLLVQRDGEERSVAKMQVITC</sequence>
<protein>
    <submittedName>
        <fullName evidence="1">Uncharacterized protein</fullName>
    </submittedName>
</protein>
<name>A0ACC3NVD3_9PEZI</name>
<organism evidence="1 2">
    <name type="scientific">Vermiconidia calcicola</name>
    <dbReference type="NCBI Taxonomy" id="1690605"/>
    <lineage>
        <taxon>Eukaryota</taxon>
        <taxon>Fungi</taxon>
        <taxon>Dikarya</taxon>
        <taxon>Ascomycota</taxon>
        <taxon>Pezizomycotina</taxon>
        <taxon>Dothideomycetes</taxon>
        <taxon>Dothideomycetidae</taxon>
        <taxon>Mycosphaerellales</taxon>
        <taxon>Extremaceae</taxon>
        <taxon>Vermiconidia</taxon>
    </lineage>
</organism>
<comment type="caution">
    <text evidence="1">The sequence shown here is derived from an EMBL/GenBank/DDBJ whole genome shotgun (WGS) entry which is preliminary data.</text>
</comment>
<keyword evidence="2" id="KW-1185">Reference proteome</keyword>